<evidence type="ECO:0000313" key="7">
    <source>
        <dbReference type="EMBL" id="EAS27727.2"/>
    </source>
</evidence>
<dbReference type="OrthoDB" id="67716at2759"/>
<reference evidence="8" key="1">
    <citation type="journal article" date="2009" name="Genome Res.">
        <title>Comparative genomic analyses of the human fungal pathogens Coccidioides and their relatives.</title>
        <authorList>
            <person name="Sharpton T.J."/>
            <person name="Stajich J.E."/>
            <person name="Rounsley S.D."/>
            <person name="Gardner M.J."/>
            <person name="Wortman J.R."/>
            <person name="Jordar V.S."/>
            <person name="Maiti R."/>
            <person name="Kodira C.D."/>
            <person name="Neafsey D.E."/>
            <person name="Zeng Q."/>
            <person name="Hung C.-Y."/>
            <person name="McMahan C."/>
            <person name="Muszewska A."/>
            <person name="Grynberg M."/>
            <person name="Mandel M.A."/>
            <person name="Kellner E.M."/>
            <person name="Barker B.M."/>
            <person name="Galgiani J.N."/>
            <person name="Orbach M.J."/>
            <person name="Kirkland T.N."/>
            <person name="Cole G.T."/>
            <person name="Henn M.R."/>
            <person name="Birren B.W."/>
            <person name="Taylor J.W."/>
        </authorList>
    </citation>
    <scope>NUCLEOTIDE SEQUENCE [LARGE SCALE GENOMIC DNA]</scope>
    <source>
        <strain evidence="8">RS</strain>
    </source>
</reference>
<dbReference type="InterPro" id="IPR056548">
    <property type="entry name" value="HEAT_Nup120"/>
</dbReference>
<evidence type="ECO:0000259" key="5">
    <source>
        <dbReference type="Pfam" id="PF21486"/>
    </source>
</evidence>
<feature type="domain" description="Nucleoporin Nup120/160 beta-propeller" evidence="4">
    <location>
        <begin position="74"/>
        <end position="574"/>
    </location>
</feature>
<keyword evidence="3" id="KW-0539">Nucleus</keyword>
<keyword evidence="8" id="KW-1185">Reference proteome</keyword>
<evidence type="ECO:0000256" key="3">
    <source>
        <dbReference type="ARBA" id="ARBA00023242"/>
    </source>
</evidence>
<keyword evidence="2" id="KW-0813">Transport</keyword>
<dbReference type="KEGG" id="cim:CIMG_10332"/>
<dbReference type="Proteomes" id="UP000001261">
    <property type="component" value="Unassembled WGS sequence"/>
</dbReference>
<dbReference type="EMBL" id="GG704915">
    <property type="protein sequence ID" value="EAS27727.2"/>
    <property type="molecule type" value="Genomic_DNA"/>
</dbReference>
<dbReference type="GO" id="GO:0017056">
    <property type="term" value="F:structural constituent of nuclear pore"/>
    <property type="evidence" value="ECO:0007669"/>
    <property type="project" value="TreeGrafter"/>
</dbReference>
<accession>A0A0E1RUJ1</accession>
<dbReference type="STRING" id="246410.A0A0E1RUJ1"/>
<dbReference type="InterPro" id="IPR048884">
    <property type="entry name" value="Nup120_helical"/>
</dbReference>
<dbReference type="Pfam" id="PF21486">
    <property type="entry name" value="NUP120_helical"/>
    <property type="match status" value="1"/>
</dbReference>
<dbReference type="Pfam" id="PF11715">
    <property type="entry name" value="Beta-prop_Nup120_160"/>
    <property type="match status" value="1"/>
</dbReference>
<evidence type="ECO:0000313" key="8">
    <source>
        <dbReference type="Proteomes" id="UP000001261"/>
    </source>
</evidence>
<dbReference type="PANTHER" id="PTHR21286">
    <property type="entry name" value="NUCLEAR PORE COMPLEX PROTEIN NUP160"/>
    <property type="match status" value="1"/>
</dbReference>
<name>A0A0E1RUJ1_COCIM</name>
<dbReference type="InParanoid" id="A0A0E1RUJ1"/>
<evidence type="ECO:0000256" key="1">
    <source>
        <dbReference type="ARBA" id="ARBA00004123"/>
    </source>
</evidence>
<evidence type="ECO:0000259" key="4">
    <source>
        <dbReference type="Pfam" id="PF11715"/>
    </source>
</evidence>
<dbReference type="AlphaFoldDB" id="A0A0E1RUJ1"/>
<dbReference type="GeneID" id="4557878"/>
<evidence type="ECO:0000259" key="6">
    <source>
        <dbReference type="Pfam" id="PF23300"/>
    </source>
</evidence>
<protein>
    <submittedName>
        <fullName evidence="7">Nuclear pore complex protein Nup160</fullName>
    </submittedName>
</protein>
<dbReference type="OMA" id="TLWKNNM"/>
<dbReference type="RefSeq" id="XP_001239310.2">
    <property type="nucleotide sequence ID" value="XM_001239309.2"/>
</dbReference>
<dbReference type="Pfam" id="PF23300">
    <property type="entry name" value="HEAT_Nup120"/>
    <property type="match status" value="1"/>
</dbReference>
<dbReference type="InterPro" id="IPR059141">
    <property type="entry name" value="Beta-prop_Nup120_160"/>
</dbReference>
<sequence length="1254" mass="141478">MLKLFKEAKVNIRPNTSIVNISIPSPQHTHGRIEVSTQDSSSRAQVAQVGDTFANELLATQASVYCRKHKCYPRSILWRVIGADRILELRSVDLIKNIHDHQEAVNTLRLEFPDTIIPHGVAFADGDDHHGFNIFVITASKQLYTIDIRSQFFLSQSQIDRNVAKWCKSCRPAPLNFVQPHRLYAGSRLELFISINTGSLLRLTRNSEDDGSGWSLLTLDERSWGASLRGLVNWGNSNSIQYNGKSLDPNTPNAISTTPDQAFAFVVSLNHSIKAWNLASHRLVASKDLLNRTSRQRDVHPITLSPAECTFIKIFTAERALPGGMYYMITYSPYDEGQFKFWVLKGSLTGQLDIEDLFPDIKLQAVDPEPPGSLFWNIVDFEIASTDDGRNMVLWVLWRSSTFYQLYSIQFDLLDLPNAWRKNWTKMALELHHDLPPTLSHPCTTDVTSEWLEFIFFPGRYPPQVMETALSIFLQSVRAGVGRGFQGEPENLQERIYRAIRDSVALCKSSDAIIDYSQYFNDLDTAWRQFWLLVDEINKKRFQPISFAFDFNSNLPWIIFSDSCASVRECTSTEIILHNESDLFRNNLHHAKTIWPHRNLVFELGDHPDESAKIIGLAASFRNRLTQELIQNCQTTLNTELVMEPSLSAFERVTAFHDRCGFAYLLTDSMYDAIHEDIENSIGFDRLRTDSFLAIINTIPSGFQSTDSGYLSTEFGRDAIMTGATEVICLTKQIVFDLLLLIVFIEIELRPEAIAEFSGPELFDALVGLLKEYENLSWLVSRVRVSQRNRSIDHGRDAKTRIAANVQLAPGCERRISILEDLFAVHTRLLTRSTSLMHSLTQQVCTIVSWTMSTGRVSFEHILVFIQCRLIVDGNIDLATDFLCCQPDTGWSTYVKGRLCLAKCDFDGAVGNFQKASYSLSYGRPIGDLHEMSAKLVDMTSVANFHSGLSNYFLHITGLFERAQSFISAAFFTSLSLEFAEYNRASTQPASNLRAELPSRLFHSYLKTYHFDGVYIALSRDPDPAFRPSALTSLLTSVFLACGTTTRGLKRMLRLPLSLEPGTYCRLDDILASITKKRGLPDFLPNELGLSAGSIDYLSTLKAFYIARNDLLAAASVSYQMLCLLRNTDNDGVSEMTYARTNTKNNKDATFAQSTQILGELLSLTNLLASIKSSEAYILVDPMSLPSAHSSSIPTTQEGVSMMDPTWPTDQLAMRQHSVTTQIVLTVNDLRREYQLELDKILKIQSGDWEYGEL</sequence>
<proteinExistence type="predicted"/>
<feature type="domain" description="Nucleoporin Nup120 helical" evidence="5">
    <location>
        <begin position="637"/>
        <end position="766"/>
    </location>
</feature>
<dbReference type="PANTHER" id="PTHR21286:SF0">
    <property type="entry name" value="NUCLEAR PORE COMPLEX PROTEIN NUP160"/>
    <property type="match status" value="1"/>
</dbReference>
<organism evidence="7 8">
    <name type="scientific">Coccidioides immitis (strain RS)</name>
    <name type="common">Valley fever fungus</name>
    <dbReference type="NCBI Taxonomy" id="246410"/>
    <lineage>
        <taxon>Eukaryota</taxon>
        <taxon>Fungi</taxon>
        <taxon>Dikarya</taxon>
        <taxon>Ascomycota</taxon>
        <taxon>Pezizomycotina</taxon>
        <taxon>Eurotiomycetes</taxon>
        <taxon>Eurotiomycetidae</taxon>
        <taxon>Onygenales</taxon>
        <taxon>Onygenaceae</taxon>
        <taxon>Coccidioides</taxon>
    </lineage>
</organism>
<dbReference type="InterPro" id="IPR021717">
    <property type="entry name" value="Nucleoporin_Nup160"/>
</dbReference>
<feature type="domain" description="Nucleoporin nup120-like HEAT repeat" evidence="6">
    <location>
        <begin position="866"/>
        <end position="1038"/>
    </location>
</feature>
<dbReference type="GO" id="GO:0005643">
    <property type="term" value="C:nuclear pore"/>
    <property type="evidence" value="ECO:0007669"/>
    <property type="project" value="TreeGrafter"/>
</dbReference>
<reference evidence="8" key="2">
    <citation type="journal article" date="2010" name="Genome Res.">
        <title>Population genomic sequencing of Coccidioides fungi reveals recent hybridization and transposon control.</title>
        <authorList>
            <person name="Neafsey D.E."/>
            <person name="Barker B.M."/>
            <person name="Sharpton T.J."/>
            <person name="Stajich J.E."/>
            <person name="Park D.J."/>
            <person name="Whiston E."/>
            <person name="Hung C.-Y."/>
            <person name="McMahan C."/>
            <person name="White J."/>
            <person name="Sykes S."/>
            <person name="Heiman D."/>
            <person name="Young S."/>
            <person name="Zeng Q."/>
            <person name="Abouelleil A."/>
            <person name="Aftuck L."/>
            <person name="Bessette D."/>
            <person name="Brown A."/>
            <person name="FitzGerald M."/>
            <person name="Lui A."/>
            <person name="Macdonald J.P."/>
            <person name="Priest M."/>
            <person name="Orbach M.J."/>
            <person name="Galgiani J.N."/>
            <person name="Kirkland T.N."/>
            <person name="Cole G.T."/>
            <person name="Birren B.W."/>
            <person name="Henn M.R."/>
            <person name="Taylor J.W."/>
            <person name="Rounsley S.D."/>
        </authorList>
    </citation>
    <scope>GENOME REANNOTATION</scope>
    <source>
        <strain evidence="8">RS</strain>
    </source>
</reference>
<gene>
    <name evidence="7" type="ORF">CIMG_10332</name>
</gene>
<evidence type="ECO:0000256" key="2">
    <source>
        <dbReference type="ARBA" id="ARBA00022448"/>
    </source>
</evidence>
<comment type="subcellular location">
    <subcellularLocation>
        <location evidence="1">Nucleus</location>
    </subcellularLocation>
</comment>
<dbReference type="VEuPathDB" id="FungiDB:CIMG_10332"/>